<dbReference type="PANTHER" id="PTHR15239:SF6">
    <property type="entry name" value="RIBOSOME QUALITY CONTROL COMPLEX SUBUNIT NEMF"/>
    <property type="match status" value="1"/>
</dbReference>
<dbReference type="GO" id="GO:0019843">
    <property type="term" value="F:rRNA binding"/>
    <property type="evidence" value="ECO:0007669"/>
    <property type="project" value="UniProtKB-UniRule"/>
</dbReference>
<reference evidence="7 8" key="1">
    <citation type="submission" date="2016-07" db="EMBL/GenBank/DDBJ databases">
        <title>Genome and transcriptome analysis of iron-reducing fermentative bacteria Anoxybacter fermentans.</title>
        <authorList>
            <person name="Zeng X."/>
            <person name="Shao Z."/>
        </authorList>
    </citation>
    <scope>NUCLEOTIDE SEQUENCE [LARGE SCALE GENOMIC DNA]</scope>
    <source>
        <strain evidence="7 8">DY22613</strain>
    </source>
</reference>
<dbReference type="GO" id="GO:0043023">
    <property type="term" value="F:ribosomal large subunit binding"/>
    <property type="evidence" value="ECO:0007669"/>
    <property type="project" value="UniProtKB-UniRule"/>
</dbReference>
<keyword evidence="8" id="KW-1185">Reference proteome</keyword>
<dbReference type="InterPro" id="IPR051608">
    <property type="entry name" value="RQC_Subunit_NEMF"/>
</dbReference>
<organism evidence="7 8">
    <name type="scientific">Anoxybacter fermentans</name>
    <dbReference type="NCBI Taxonomy" id="1323375"/>
    <lineage>
        <taxon>Bacteria</taxon>
        <taxon>Bacillati</taxon>
        <taxon>Bacillota</taxon>
        <taxon>Clostridia</taxon>
        <taxon>Halanaerobiales</taxon>
        <taxon>Anoxybacter</taxon>
    </lineage>
</organism>
<evidence type="ECO:0000256" key="1">
    <source>
        <dbReference type="ARBA" id="ARBA00022555"/>
    </source>
</evidence>
<dbReference type="InterPro" id="IPR043682">
    <property type="entry name" value="RqcH_bacterial"/>
</dbReference>
<accession>A0A3Q9HQ95</accession>
<evidence type="ECO:0000256" key="2">
    <source>
        <dbReference type="ARBA" id="ARBA00022730"/>
    </source>
</evidence>
<comment type="function">
    <text evidence="5">Key component of the ribosome quality control system (RQC), a ribosome-associated complex that mediates the extraction of incompletely synthesized nascent chains from stalled ribosomes and their subsequent degradation. RqcH recruits Ala-charged tRNA, and with RqcP directs the elongation of stalled nascent chains on 50S ribosomal subunits, leading to non-templated C-terminal alanine extensions (Ala tail). The Ala tail promotes nascent chain degradation. May add between 1 and at least 8 Ala residues. Binds to stalled 50S ribosomal subunits.</text>
</comment>
<dbReference type="SUPFAM" id="SSF46946">
    <property type="entry name" value="S13-like H2TH domain"/>
    <property type="match status" value="1"/>
</dbReference>
<dbReference type="HAMAP" id="MF_00844_B">
    <property type="entry name" value="RqcH_B"/>
    <property type="match status" value="1"/>
</dbReference>
<keyword evidence="1 5" id="KW-0820">tRNA-binding</keyword>
<dbReference type="EMBL" id="CP016379">
    <property type="protein sequence ID" value="AZR72978.1"/>
    <property type="molecule type" value="Genomic_DNA"/>
</dbReference>
<dbReference type="Gene3D" id="1.10.8.50">
    <property type="match status" value="1"/>
</dbReference>
<dbReference type="GO" id="GO:1990112">
    <property type="term" value="C:RQC complex"/>
    <property type="evidence" value="ECO:0007669"/>
    <property type="project" value="TreeGrafter"/>
</dbReference>
<dbReference type="KEGG" id="aft:BBF96_05965"/>
<evidence type="ECO:0000259" key="6">
    <source>
        <dbReference type="Pfam" id="PF05670"/>
    </source>
</evidence>
<dbReference type="Gene3D" id="2.30.310.10">
    <property type="entry name" value="ibrinogen binding protein from staphylococcus aureus domain"/>
    <property type="match status" value="1"/>
</dbReference>
<dbReference type="GO" id="GO:0072344">
    <property type="term" value="P:rescue of stalled ribosome"/>
    <property type="evidence" value="ECO:0007669"/>
    <property type="project" value="UniProtKB-UniRule"/>
</dbReference>
<evidence type="ECO:0000256" key="3">
    <source>
        <dbReference type="ARBA" id="ARBA00022884"/>
    </source>
</evidence>
<keyword evidence="4 5" id="KW-0648">Protein biosynthesis</keyword>
<gene>
    <name evidence="5" type="primary">rqcH</name>
    <name evidence="7" type="ORF">BBF96_05965</name>
</gene>
<feature type="domain" description="NFACT RNA-binding" evidence="6">
    <location>
        <begin position="465"/>
        <end position="560"/>
    </location>
</feature>
<dbReference type="FunFam" id="2.30.310.10:FF:000004">
    <property type="entry name" value="Fibronectin-binding protein A"/>
    <property type="match status" value="1"/>
</dbReference>
<dbReference type="RefSeq" id="WP_127016313.1">
    <property type="nucleotide sequence ID" value="NZ_CP016379.1"/>
</dbReference>
<dbReference type="Pfam" id="PF05670">
    <property type="entry name" value="NFACT-R_1"/>
    <property type="match status" value="1"/>
</dbReference>
<dbReference type="InterPro" id="IPR008532">
    <property type="entry name" value="NFACT_RNA-bd"/>
</dbReference>
<evidence type="ECO:0000256" key="5">
    <source>
        <dbReference type="HAMAP-Rule" id="MF_00844"/>
    </source>
</evidence>
<keyword evidence="3 5" id="KW-0694">RNA-binding</keyword>
<dbReference type="OrthoDB" id="9766163at2"/>
<keyword evidence="2 5" id="KW-0699">rRNA-binding</keyword>
<dbReference type="Proteomes" id="UP000267250">
    <property type="component" value="Chromosome"/>
</dbReference>
<sequence length="588" mass="68304">MAFDGLVLYTFVEEMKEKLITARVDKIYQPDPYLITITLRGRGKNLNLLLSADPQYAMAHFTNEKFINPPHPPAFCMLLRKYLIGGRIIEIDQPGFERILTITIQNRNEDGKIVKYRLIAELMGRHSNIILLSEDNTILDGIKRIPSSISRHREVLPGRPYIAPPAQDKANPLMAEESSFKALIQLEPDVKLFKAIMNNYRGISPLIAKEMVIRADFELNVRVKDLNPADLDQIWHSFNRFFTDLKEGNTSPTLIEDKSGNIVAYSCFPLKQYQKMVEKSFPTMSQLLDYYFENKIKKQRLNQLSSDLKRTIDNLLKKDLKKYDKLIDQLNKAQNADDYRIKGELITANMHQIKKGMKEFTSINYYDPELKEITIELDPALSPQSNAQKYFKRYNKLKNSIKYIKKELASLKDEIEYLKNVELSLEQIESKLDLEEIREELIEEGYIKKPPKKATPNQHQLKNKPMKFKSSDGFDILVGRNNRQNDRLTKKIASREDLWFHVKEIPGSHVVIRNHDRRDIPERTLLEAATLAAYFSKARESTNVPVDYTQIKYVNKPKGAKPGMVFYENYKTIIVNPDEKLVEKLRIT</sequence>
<proteinExistence type="inferred from homology"/>
<dbReference type="PANTHER" id="PTHR15239">
    <property type="entry name" value="NUCLEAR EXPORT MEDIATOR FACTOR NEMF"/>
    <property type="match status" value="1"/>
</dbReference>
<comment type="subunit">
    <text evidence="5">Associates with stalled 50S ribosomal subunits. Binds to RqcP.</text>
</comment>
<dbReference type="GO" id="GO:0000049">
    <property type="term" value="F:tRNA binding"/>
    <property type="evidence" value="ECO:0007669"/>
    <property type="project" value="UniProtKB-UniRule"/>
</dbReference>
<dbReference type="Pfam" id="PF05833">
    <property type="entry name" value="NFACT_N"/>
    <property type="match status" value="1"/>
</dbReference>
<evidence type="ECO:0000313" key="7">
    <source>
        <dbReference type="EMBL" id="AZR72978.1"/>
    </source>
</evidence>
<name>A0A3Q9HQ95_9FIRM</name>
<dbReference type="InterPro" id="IPR010979">
    <property type="entry name" value="Ribosomal_uS13-like_H2TH"/>
</dbReference>
<feature type="coiled-coil region" evidence="5">
    <location>
        <begin position="298"/>
        <end position="336"/>
    </location>
</feature>
<protein>
    <recommendedName>
        <fullName evidence="5">Rqc2 homolog RqcH</fullName>
        <shortName evidence="5">RqcH</shortName>
    </recommendedName>
</protein>
<evidence type="ECO:0000256" key="4">
    <source>
        <dbReference type="ARBA" id="ARBA00022917"/>
    </source>
</evidence>
<comment type="similarity">
    <text evidence="5">Belongs to the NEMF family.</text>
</comment>
<feature type="coiled-coil region" evidence="5">
    <location>
        <begin position="394"/>
        <end position="438"/>
    </location>
</feature>
<keyword evidence="5" id="KW-0175">Coiled coil</keyword>
<dbReference type="AlphaFoldDB" id="A0A3Q9HQ95"/>
<evidence type="ECO:0000313" key="8">
    <source>
        <dbReference type="Proteomes" id="UP000267250"/>
    </source>
</evidence>